<dbReference type="InterPro" id="IPR000421">
    <property type="entry name" value="FA58C"/>
</dbReference>
<dbReference type="GO" id="GO:0020037">
    <property type="term" value="F:heme binding"/>
    <property type="evidence" value="ECO:0007669"/>
    <property type="project" value="InterPro"/>
</dbReference>
<evidence type="ECO:0000259" key="7">
    <source>
        <dbReference type="PROSITE" id="PS51007"/>
    </source>
</evidence>
<dbReference type="PANTHER" id="PTHR33546">
    <property type="entry name" value="LARGE, MULTIFUNCTIONAL SECRETED PROTEIN-RELATED"/>
    <property type="match status" value="1"/>
</dbReference>
<accession>A0A517SP56</accession>
<dbReference type="SUPFAM" id="SSF52317">
    <property type="entry name" value="Class I glutamine amidotransferase-like"/>
    <property type="match status" value="1"/>
</dbReference>
<evidence type="ECO:0000313" key="9">
    <source>
        <dbReference type="Proteomes" id="UP000315003"/>
    </source>
</evidence>
<dbReference type="InterPro" id="IPR013427">
    <property type="entry name" value="Haem-bd_dom_put"/>
</dbReference>
<dbReference type="InterPro" id="IPR029062">
    <property type="entry name" value="Class_I_gatase-like"/>
</dbReference>
<keyword evidence="3 4" id="KW-0408">Iron</keyword>
<proteinExistence type="predicted"/>
<sequence precursor="true">MAARLASLCTAFVSLALCFGPVAVVQAQKPLRALLIAGGCCHDYSGQHLVLAKGIQSRANVQVDVYWTDDGSTNPPLMLFEDEKWAEGYDVIIHDECAASNKDMAIVNRILEVHRKIPAVHLHCAMHSFRTGTDLWFKHLGLQSTSHGPQQPIQINRVDPTHPITEPLVDWKTGNEELYNNVKVFETAHPLMTGVQQFDRNGKTITDKAVVAWTNQVPGFARSFSTTLGHNTATVADGRYLDLVTRGLLWSCDQLNDQYLTPFKGVNKVSFISKAEAAVKKRGVMPKGATLVVASASSVQSGNDPENAFDNDLETRWCANGGGFPQWLAWEFEQPRKPETISIDWEFADRLYAYTVEGSADGKTWQTLLDASKNQKAGNQPRPLTLTGPVKFMRINGLGGNPGAWCSIRQVSLGGDQFSVLWPSVAKGVGKTFAPKLADPYKTSGNIPPTIEPMTAQREAGILKDVRVPDGFKATLFAAPPAVNYPVFVAAAPDGTVFVSSDGNGSLGRDPGRGRVIRLRDLDGDGRADETKVFCEIDAPRGLVWDHDRLYLMHPPHLSVFIDHDKDGVSDEQRILVRDLAFGYDKRPADHTTNGLSMGPDGWLYVAGGDFGFIDATGTDGRKLTHRGGGVIRVRPDGTGLELYSTGTRNILEVAISPRLDMFARDNTNDGGGWDVRFHHFTGSDDHGYPRLYKNFADECIVPLADYGGGSGCGAVYVDEPGFGIYNDAPLTADWGTGAIWHHSVQPKGATFEETQKPQPLVRMTRPTDADVDGQSRLFCASWKGATFKWQGPDVGYIVCVQPVDAPQRELPDFASLSSDQLVALYADPSYRRRLAAQRELSRRKDARAADLLNRVKSQRTAERNLVEELQTTEDASRCAKALSHADPIVVHVAIQQLGKRGSAEQAFAVLDSASSDAVKQAALRALAMIHREDVVSGLMQRYESATATFDRQALFAAICRLNFREAKWNGDSWGTRPDTRGPYYQPIAWEQTDRIRAFLQRQLGEAQAADAAAMVATMNRNRMESSQGLQRLLQLALVDARLMPQAFKQIAAAKELPAESMSVLENAIKQPKIDGQSLLHCVEALSRMNQPAAIKTLVQALARMQSDRSMRGQYGRAQKVALESALVQNQVGVLIQMLGSDQPKLGTAESDWCWAMILQVAGTGNASPEALELAEDAIESAWQDASVQSQLIKVAGQWRHHLLDGKIWSLYQSTENADLKRVAGQAVKQLDLVKRMQDDSPKIGTLSVADALAMVAEMPGDVQLGKELFKQASCVSCHTVSKSGPQQGPYLGNIAKTYKRAQLAEAILIPSKTIAQGFATTQVLTIDGEVITGFVTDEQAEQVTIRDAQAKDHVISKEDIEVRKQLKTSVMPDGLLKTYSVKDLASLLDYLVQLSK</sequence>
<dbReference type="InterPro" id="IPR008979">
    <property type="entry name" value="Galactose-bd-like_sf"/>
</dbReference>
<dbReference type="SUPFAM" id="SSF50952">
    <property type="entry name" value="Soluble quinoprotein glucose dehydrogenase"/>
    <property type="match status" value="1"/>
</dbReference>
<evidence type="ECO:0000256" key="4">
    <source>
        <dbReference type="PROSITE-ProRule" id="PRU00433"/>
    </source>
</evidence>
<feature type="chain" id="PRO_5022236498" evidence="5">
    <location>
        <begin position="17"/>
        <end position="1397"/>
    </location>
</feature>
<dbReference type="Gene3D" id="2.120.10.30">
    <property type="entry name" value="TolB, C-terminal domain"/>
    <property type="match status" value="1"/>
</dbReference>
<keyword evidence="9" id="KW-1185">Reference proteome</keyword>
<keyword evidence="1 4" id="KW-0349">Heme</keyword>
<dbReference type="EMBL" id="CP036272">
    <property type="protein sequence ID" value="QDT57902.1"/>
    <property type="molecule type" value="Genomic_DNA"/>
</dbReference>
<dbReference type="SUPFAM" id="SSF49785">
    <property type="entry name" value="Galactose-binding domain-like"/>
    <property type="match status" value="1"/>
</dbReference>
<dbReference type="InterPro" id="IPR011041">
    <property type="entry name" value="Quinoprot_gluc/sorb_DH_b-prop"/>
</dbReference>
<keyword evidence="2 4" id="KW-0479">Metal-binding</keyword>
<dbReference type="InterPro" id="IPR011989">
    <property type="entry name" value="ARM-like"/>
</dbReference>
<dbReference type="InterPro" id="IPR011042">
    <property type="entry name" value="6-blade_b-propeller_TolB-like"/>
</dbReference>
<dbReference type="Gene3D" id="3.40.50.880">
    <property type="match status" value="1"/>
</dbReference>
<dbReference type="InterPro" id="IPR029010">
    <property type="entry name" value="ThuA-like"/>
</dbReference>
<feature type="domain" description="Cytochrome c" evidence="7">
    <location>
        <begin position="1261"/>
        <end position="1396"/>
    </location>
</feature>
<evidence type="ECO:0000313" key="8">
    <source>
        <dbReference type="EMBL" id="QDT57902.1"/>
    </source>
</evidence>
<gene>
    <name evidence="8" type="ORF">SV7mr_03880</name>
</gene>
<dbReference type="Pfam" id="PF00754">
    <property type="entry name" value="F5_F8_type_C"/>
    <property type="match status" value="1"/>
</dbReference>
<dbReference type="Pfam" id="PF00034">
    <property type="entry name" value="Cytochrom_C"/>
    <property type="match status" value="1"/>
</dbReference>
<protein>
    <submittedName>
        <fullName evidence="8">Trehalose utilization</fullName>
    </submittedName>
</protein>
<dbReference type="Proteomes" id="UP000315003">
    <property type="component" value="Chromosome"/>
</dbReference>
<dbReference type="OrthoDB" id="2482121at2"/>
<evidence type="ECO:0000256" key="2">
    <source>
        <dbReference type="ARBA" id="ARBA00022723"/>
    </source>
</evidence>
<dbReference type="PROSITE" id="PS51007">
    <property type="entry name" value="CYTC"/>
    <property type="match status" value="1"/>
</dbReference>
<dbReference type="GO" id="GO:0046872">
    <property type="term" value="F:metal ion binding"/>
    <property type="evidence" value="ECO:0007669"/>
    <property type="project" value="UniProtKB-KW"/>
</dbReference>
<feature type="signal peptide" evidence="5">
    <location>
        <begin position="1"/>
        <end position="16"/>
    </location>
</feature>
<dbReference type="InterPro" id="IPR055557">
    <property type="entry name" value="DUF7133"/>
</dbReference>
<dbReference type="Gene3D" id="2.60.120.260">
    <property type="entry name" value="Galactose-binding domain-like"/>
    <property type="match status" value="1"/>
</dbReference>
<dbReference type="Pfam" id="PF06283">
    <property type="entry name" value="ThuA"/>
    <property type="match status" value="1"/>
</dbReference>
<reference evidence="8 9" key="1">
    <citation type="submission" date="2019-02" db="EMBL/GenBank/DDBJ databases">
        <title>Deep-cultivation of Planctomycetes and their phenomic and genomic characterization uncovers novel biology.</title>
        <authorList>
            <person name="Wiegand S."/>
            <person name="Jogler M."/>
            <person name="Boedeker C."/>
            <person name="Pinto D."/>
            <person name="Vollmers J."/>
            <person name="Rivas-Marin E."/>
            <person name="Kohn T."/>
            <person name="Peeters S.H."/>
            <person name="Heuer A."/>
            <person name="Rast P."/>
            <person name="Oberbeckmann S."/>
            <person name="Bunk B."/>
            <person name="Jeske O."/>
            <person name="Meyerdierks A."/>
            <person name="Storesund J.E."/>
            <person name="Kallscheuer N."/>
            <person name="Luecker S."/>
            <person name="Lage O.M."/>
            <person name="Pohl T."/>
            <person name="Merkel B.J."/>
            <person name="Hornburger P."/>
            <person name="Mueller R.-W."/>
            <person name="Bruemmer F."/>
            <person name="Labrenz M."/>
            <person name="Spormann A.M."/>
            <person name="Op den Camp H."/>
            <person name="Overmann J."/>
            <person name="Amann R."/>
            <person name="Jetten M.S.M."/>
            <person name="Mascher T."/>
            <person name="Medema M.H."/>
            <person name="Devos D.P."/>
            <person name="Kaster A.-K."/>
            <person name="Ovreas L."/>
            <person name="Rohde M."/>
            <person name="Galperin M.Y."/>
            <person name="Jogler C."/>
        </authorList>
    </citation>
    <scope>NUCLEOTIDE SEQUENCE [LARGE SCALE GENOMIC DNA]</scope>
    <source>
        <strain evidence="8 9">SV_7m_r</strain>
    </source>
</reference>
<dbReference type="NCBIfam" id="TIGR02603">
    <property type="entry name" value="CxxCH_TIGR02603"/>
    <property type="match status" value="1"/>
</dbReference>
<organism evidence="8 9">
    <name type="scientific">Stieleria bergensis</name>
    <dbReference type="NCBI Taxonomy" id="2528025"/>
    <lineage>
        <taxon>Bacteria</taxon>
        <taxon>Pseudomonadati</taxon>
        <taxon>Planctomycetota</taxon>
        <taxon>Planctomycetia</taxon>
        <taxon>Pirellulales</taxon>
        <taxon>Pirellulaceae</taxon>
        <taxon>Stieleria</taxon>
    </lineage>
</organism>
<dbReference type="Pfam" id="PF23500">
    <property type="entry name" value="DUF7133"/>
    <property type="match status" value="1"/>
</dbReference>
<name>A0A517SP56_9BACT</name>
<dbReference type="Gene3D" id="1.25.10.10">
    <property type="entry name" value="Leucine-rich Repeat Variant"/>
    <property type="match status" value="1"/>
</dbReference>
<dbReference type="InterPro" id="IPR009056">
    <property type="entry name" value="Cyt_c-like_dom"/>
</dbReference>
<keyword evidence="5" id="KW-0732">Signal</keyword>
<dbReference type="GO" id="GO:0009055">
    <property type="term" value="F:electron transfer activity"/>
    <property type="evidence" value="ECO:0007669"/>
    <property type="project" value="InterPro"/>
</dbReference>
<evidence type="ECO:0000256" key="3">
    <source>
        <dbReference type="ARBA" id="ARBA00023004"/>
    </source>
</evidence>
<feature type="domain" description="F5/8 type C" evidence="6">
    <location>
        <begin position="272"/>
        <end position="379"/>
    </location>
</feature>
<dbReference type="InterPro" id="IPR036909">
    <property type="entry name" value="Cyt_c-like_dom_sf"/>
</dbReference>
<dbReference type="PANTHER" id="PTHR33546:SF1">
    <property type="entry name" value="LARGE, MULTIFUNCTIONAL SECRETED PROTEIN"/>
    <property type="match status" value="1"/>
</dbReference>
<evidence type="ECO:0000256" key="5">
    <source>
        <dbReference type="SAM" id="SignalP"/>
    </source>
</evidence>
<dbReference type="SUPFAM" id="SSF46626">
    <property type="entry name" value="Cytochrome c"/>
    <property type="match status" value="1"/>
</dbReference>
<dbReference type="PROSITE" id="PS50022">
    <property type="entry name" value="FA58C_3"/>
    <property type="match status" value="1"/>
</dbReference>
<evidence type="ECO:0000259" key="6">
    <source>
        <dbReference type="PROSITE" id="PS50022"/>
    </source>
</evidence>
<evidence type="ECO:0000256" key="1">
    <source>
        <dbReference type="ARBA" id="ARBA00022617"/>
    </source>
</evidence>
<dbReference type="Gene3D" id="1.10.760.10">
    <property type="entry name" value="Cytochrome c-like domain"/>
    <property type="match status" value="1"/>
</dbReference>